<proteinExistence type="predicted"/>
<sequence length="212" mass="24712">MASQHNTSSTQSLKDSFFSSTTAYHSKPIRPPRSQASRSQKTVPEPTALSPEALSKLKPKDENQATLYTHARIVHFLRGLPDVPTDPTGEIIPTPDFSKSDSQVHYYTPPFHPHHMHILRRFQEMQRTEPHAEFHLHKAWLSLEYSKDDKVGMHVGVEDEEHGYRIHKHMRWLRDKWLGYEVELLYYIMEYEDDGKEPDRDQGGLKIQVADR</sequence>
<dbReference type="EMBL" id="CAIJEO010000010">
    <property type="protein sequence ID" value="CAD0099807.1"/>
    <property type="molecule type" value="Genomic_DNA"/>
</dbReference>
<evidence type="ECO:0000256" key="1">
    <source>
        <dbReference type="SAM" id="MobiDB-lite"/>
    </source>
</evidence>
<keyword evidence="3" id="KW-1185">Reference proteome</keyword>
<accession>A0A9N8K8S7</accession>
<dbReference type="Proteomes" id="UP000714618">
    <property type="component" value="Unassembled WGS sequence"/>
</dbReference>
<dbReference type="AlphaFoldDB" id="A0A9N8K8S7"/>
<evidence type="ECO:0000313" key="2">
    <source>
        <dbReference type="EMBL" id="CAD0099807.1"/>
    </source>
</evidence>
<comment type="caution">
    <text evidence="2">The sequence shown here is derived from an EMBL/GenBank/DDBJ whole genome shotgun (WGS) entry which is preliminary data.</text>
</comment>
<feature type="compositionally biased region" description="Polar residues" evidence="1">
    <location>
        <begin position="1"/>
        <end position="24"/>
    </location>
</feature>
<organism evidence="2 3">
    <name type="scientific">Aureobasidium mustum</name>
    <dbReference type="NCBI Taxonomy" id="2773714"/>
    <lineage>
        <taxon>Eukaryota</taxon>
        <taxon>Fungi</taxon>
        <taxon>Dikarya</taxon>
        <taxon>Ascomycota</taxon>
        <taxon>Pezizomycotina</taxon>
        <taxon>Dothideomycetes</taxon>
        <taxon>Dothideomycetidae</taxon>
        <taxon>Dothideales</taxon>
        <taxon>Saccotheciaceae</taxon>
        <taxon>Aureobasidium</taxon>
    </lineage>
</organism>
<name>A0A9N8K8S7_9PEZI</name>
<reference evidence="2" key="1">
    <citation type="submission" date="2020-06" db="EMBL/GenBank/DDBJ databases">
        <authorList>
            <person name="Onetto C."/>
        </authorList>
    </citation>
    <scope>NUCLEOTIDE SEQUENCE</scope>
</reference>
<gene>
    <name evidence="2" type="ORF">AWRI4233_LOCUS8632</name>
</gene>
<feature type="region of interest" description="Disordered" evidence="1">
    <location>
        <begin position="1"/>
        <end position="61"/>
    </location>
</feature>
<protein>
    <submittedName>
        <fullName evidence="2">Uncharacterized protein</fullName>
    </submittedName>
</protein>
<dbReference type="OrthoDB" id="3853615at2759"/>
<evidence type="ECO:0000313" key="3">
    <source>
        <dbReference type="Proteomes" id="UP000714618"/>
    </source>
</evidence>